<name>A0A5N7BWJ0_PETAA</name>
<proteinExistence type="predicted"/>
<accession>A0A5N7BWJ0</accession>
<keyword evidence="3" id="KW-1185">Reference proteome</keyword>
<accession>A0A8H6E9N4</accession>
<evidence type="ECO:0000313" key="3">
    <source>
        <dbReference type="Proteomes" id="UP000541154"/>
    </source>
</evidence>
<dbReference type="AlphaFoldDB" id="A0A5N7BWJ0"/>
<dbReference type="EMBL" id="ML735320">
    <property type="protein sequence ID" value="KAE8386013.1"/>
    <property type="molecule type" value="Genomic_DNA"/>
</dbReference>
<evidence type="ECO:0000313" key="1">
    <source>
        <dbReference type="EMBL" id="KAE8386013.1"/>
    </source>
</evidence>
<dbReference type="EMBL" id="SPNV01000045">
    <property type="protein sequence ID" value="KAF5863748.1"/>
    <property type="molecule type" value="Genomic_DNA"/>
</dbReference>
<protein>
    <submittedName>
        <fullName evidence="1">Uncharacterized protein</fullName>
    </submittedName>
</protein>
<evidence type="ECO:0000313" key="2">
    <source>
        <dbReference type="EMBL" id="KAF5863748.1"/>
    </source>
</evidence>
<dbReference type="OrthoDB" id="4436466at2759"/>
<reference evidence="2 3" key="1">
    <citation type="submission" date="2019-04" db="EMBL/GenBank/DDBJ databases">
        <title>Aspergillus burnettii sp. nov., novel species from soil in southeast Queensland.</title>
        <authorList>
            <person name="Gilchrist C.L.M."/>
            <person name="Pitt J.I."/>
            <person name="Lange L."/>
            <person name="Lacey H.J."/>
            <person name="Vuong D."/>
            <person name="Midgley D.J."/>
            <person name="Greenfield P."/>
            <person name="Bradbury M."/>
            <person name="Lacey E."/>
            <person name="Busk P.K."/>
            <person name="Pilgaard B."/>
            <person name="Chooi Y.H."/>
            <person name="Piggott A.M."/>
        </authorList>
    </citation>
    <scope>NUCLEOTIDE SEQUENCE [LARGE SCALE GENOMIC DNA]</scope>
    <source>
        <strain evidence="2 3">FRR 5400</strain>
    </source>
</reference>
<dbReference type="Proteomes" id="UP000541154">
    <property type="component" value="Unassembled WGS sequence"/>
</dbReference>
<organism evidence="1">
    <name type="scientific">Petromyces alliaceus</name>
    <name type="common">Aspergillus alliaceus</name>
    <dbReference type="NCBI Taxonomy" id="209559"/>
    <lineage>
        <taxon>Eukaryota</taxon>
        <taxon>Fungi</taxon>
        <taxon>Dikarya</taxon>
        <taxon>Ascomycota</taxon>
        <taxon>Pezizomycotina</taxon>
        <taxon>Eurotiomycetes</taxon>
        <taxon>Eurotiomycetidae</taxon>
        <taxon>Eurotiales</taxon>
        <taxon>Aspergillaceae</taxon>
        <taxon>Aspergillus</taxon>
        <taxon>Aspergillus subgen. Circumdati</taxon>
    </lineage>
</organism>
<dbReference type="Proteomes" id="UP000326877">
    <property type="component" value="Unassembled WGS sequence"/>
</dbReference>
<gene>
    <name evidence="1" type="ORF">BDV23DRAFT_8895</name>
    <name evidence="2" type="ORF">ETB97_009383</name>
</gene>
<reference evidence="1" key="2">
    <citation type="submission" date="2019-04" db="EMBL/GenBank/DDBJ databases">
        <title>Friends and foes A comparative genomics studyof 23 Aspergillus species from section Flavi.</title>
        <authorList>
            <consortium name="DOE Joint Genome Institute"/>
            <person name="Kjaerbolling I."/>
            <person name="Vesth T."/>
            <person name="Frisvad J.C."/>
            <person name="Nybo J.L."/>
            <person name="Theobald S."/>
            <person name="Kildgaard S."/>
            <person name="Isbrandt T."/>
            <person name="Kuo A."/>
            <person name="Sato A."/>
            <person name="Lyhne E.K."/>
            <person name="Kogle M.E."/>
            <person name="Wiebenga A."/>
            <person name="Kun R.S."/>
            <person name="Lubbers R.J."/>
            <person name="Makela M.R."/>
            <person name="Barry K."/>
            <person name="Chovatia M."/>
            <person name="Clum A."/>
            <person name="Daum C."/>
            <person name="Haridas S."/>
            <person name="He G."/>
            <person name="LaButti K."/>
            <person name="Lipzen A."/>
            <person name="Mondo S."/>
            <person name="Riley R."/>
            <person name="Salamov A."/>
            <person name="Simmons B.A."/>
            <person name="Magnuson J.K."/>
            <person name="Henrissat B."/>
            <person name="Mortensen U.H."/>
            <person name="Larsen T.O."/>
            <person name="Devries R.P."/>
            <person name="Grigoriev I.V."/>
            <person name="Machida M."/>
            <person name="Baker S.E."/>
            <person name="Andersen M.R."/>
        </authorList>
    </citation>
    <scope>NUCLEOTIDE SEQUENCE [LARGE SCALE GENOMIC DNA]</scope>
    <source>
        <strain evidence="1">IBT 14317</strain>
    </source>
</reference>
<sequence length="225" mass="25157">MGFIKGFLKLTTYGGLATAGTFFYTTRNAVFVPMTPADPIFQSAAYRKQNPSQNPTTHDLCVRKVPLSEINPSLLEKKGKLAEAFCAGVWSGWGYAFQRAYLARKYQGSETASHLWERSELKASTYDVGTLITDHFEVIEKTPERIVVRCGDSPRKQGVRDSDGLFEISAVVKPEEGVAEFALKSCFFQGLGKAENVPMPTHIDWLHKQYTKLLAETAIRNVLRQ</sequence>